<dbReference type="PANTHER" id="PTHR20857:SF15">
    <property type="entry name" value="THIAMINE-PHOSPHATE SYNTHASE"/>
    <property type="match status" value="1"/>
</dbReference>
<evidence type="ECO:0000313" key="12">
    <source>
        <dbReference type="EMBL" id="MEO3717786.1"/>
    </source>
</evidence>
<evidence type="ECO:0000256" key="4">
    <source>
        <dbReference type="ARBA" id="ARBA00022723"/>
    </source>
</evidence>
<dbReference type="GO" id="GO:0004789">
    <property type="term" value="F:thiamine-phosphate diphosphorylase activity"/>
    <property type="evidence" value="ECO:0007669"/>
    <property type="project" value="UniProtKB-UniRule"/>
</dbReference>
<dbReference type="InterPro" id="IPR034291">
    <property type="entry name" value="TMP_synthase"/>
</dbReference>
<comment type="catalytic activity">
    <reaction evidence="8 10">
        <text>2-(2-carboxy-4-methylthiazol-5-yl)ethyl phosphate + 4-amino-2-methyl-5-(diphosphooxymethyl)pyrimidine + 2 H(+) = thiamine phosphate + CO2 + diphosphate</text>
        <dbReference type="Rhea" id="RHEA:47848"/>
        <dbReference type="ChEBI" id="CHEBI:15378"/>
        <dbReference type="ChEBI" id="CHEBI:16526"/>
        <dbReference type="ChEBI" id="CHEBI:33019"/>
        <dbReference type="ChEBI" id="CHEBI:37575"/>
        <dbReference type="ChEBI" id="CHEBI:57841"/>
        <dbReference type="ChEBI" id="CHEBI:62890"/>
        <dbReference type="EC" id="2.5.1.3"/>
    </reaction>
</comment>
<dbReference type="InterPro" id="IPR013785">
    <property type="entry name" value="Aldolase_TIM"/>
</dbReference>
<evidence type="ECO:0000256" key="7">
    <source>
        <dbReference type="ARBA" id="ARBA00047334"/>
    </source>
</evidence>
<gene>
    <name evidence="10" type="primary">thiE</name>
    <name evidence="12" type="ORF">QP460_009325</name>
</gene>
<dbReference type="SUPFAM" id="SSF51391">
    <property type="entry name" value="Thiamin phosphate synthase"/>
    <property type="match status" value="1"/>
</dbReference>
<evidence type="ECO:0000256" key="8">
    <source>
        <dbReference type="ARBA" id="ARBA00047851"/>
    </source>
</evidence>
<feature type="binding site" evidence="10">
    <location>
        <position position="82"/>
    </location>
    <ligand>
        <name>4-amino-2-methyl-5-(diphosphooxymethyl)pyrimidine</name>
        <dbReference type="ChEBI" id="CHEBI:57841"/>
    </ligand>
</feature>
<keyword evidence="4 10" id="KW-0479">Metal-binding</keyword>
<dbReference type="Pfam" id="PF02581">
    <property type="entry name" value="TMP-TENI"/>
    <property type="match status" value="1"/>
</dbReference>
<comment type="catalytic activity">
    <reaction evidence="7 10">
        <text>4-methyl-5-(2-phosphooxyethyl)-thiazole + 4-amino-2-methyl-5-(diphosphooxymethyl)pyrimidine + H(+) = thiamine phosphate + diphosphate</text>
        <dbReference type="Rhea" id="RHEA:22328"/>
        <dbReference type="ChEBI" id="CHEBI:15378"/>
        <dbReference type="ChEBI" id="CHEBI:33019"/>
        <dbReference type="ChEBI" id="CHEBI:37575"/>
        <dbReference type="ChEBI" id="CHEBI:57841"/>
        <dbReference type="ChEBI" id="CHEBI:58296"/>
        <dbReference type="EC" id="2.5.1.3"/>
    </reaction>
</comment>
<dbReference type="PANTHER" id="PTHR20857">
    <property type="entry name" value="THIAMINE-PHOSPHATE PYROPHOSPHORYLASE"/>
    <property type="match status" value="1"/>
</dbReference>
<evidence type="ECO:0000256" key="10">
    <source>
        <dbReference type="HAMAP-Rule" id="MF_00097"/>
    </source>
</evidence>
<evidence type="ECO:0000313" key="13">
    <source>
        <dbReference type="Proteomes" id="UP001223646"/>
    </source>
</evidence>
<reference evidence="12" key="1">
    <citation type="submission" date="2023-05" db="EMBL/GenBank/DDBJ databases">
        <authorList>
            <person name="Du J."/>
        </authorList>
    </citation>
    <scope>NUCLEOTIDE SEQUENCE</scope>
    <source>
        <strain evidence="12">UMB1064</strain>
    </source>
</reference>
<keyword evidence="5 10" id="KW-0460">Magnesium</keyword>
<protein>
    <recommendedName>
        <fullName evidence="10">Thiamine-phosphate synthase</fullName>
        <shortName evidence="10">TP synthase</shortName>
        <shortName evidence="10">TPS</shortName>
        <ecNumber evidence="10">2.5.1.3</ecNumber>
    </recommendedName>
    <alternativeName>
        <fullName evidence="10">Thiamine-phosphate pyrophosphorylase</fullName>
        <shortName evidence="10">TMP pyrophosphorylase</shortName>
        <shortName evidence="10">TMP-PPase</shortName>
    </alternativeName>
</protein>
<accession>A0AAW9SVC6</accession>
<comment type="similarity">
    <text evidence="10">Belongs to the thiamine-phosphate synthase family.</text>
</comment>
<comment type="cofactor">
    <cofactor evidence="10">
        <name>Mg(2+)</name>
        <dbReference type="ChEBI" id="CHEBI:18420"/>
    </cofactor>
    <text evidence="10">Binds 1 Mg(2+) ion per subunit.</text>
</comment>
<keyword evidence="6 10" id="KW-0784">Thiamine biosynthesis</keyword>
<dbReference type="EC" id="2.5.1.3" evidence="10"/>
<dbReference type="Proteomes" id="UP001223646">
    <property type="component" value="Unassembled WGS sequence"/>
</dbReference>
<dbReference type="Gene3D" id="3.20.20.70">
    <property type="entry name" value="Aldolase class I"/>
    <property type="match status" value="1"/>
</dbReference>
<proteinExistence type="inferred from homology"/>
<dbReference type="GO" id="GO:0000287">
    <property type="term" value="F:magnesium ion binding"/>
    <property type="evidence" value="ECO:0007669"/>
    <property type="project" value="UniProtKB-UniRule"/>
</dbReference>
<evidence type="ECO:0000256" key="2">
    <source>
        <dbReference type="ARBA" id="ARBA00005165"/>
    </source>
</evidence>
<feature type="binding site" evidence="10">
    <location>
        <begin position="50"/>
        <end position="54"/>
    </location>
    <ligand>
        <name>4-amino-2-methyl-5-(diphosphooxymethyl)pyrimidine</name>
        <dbReference type="ChEBI" id="CHEBI:57841"/>
    </ligand>
</feature>
<feature type="binding site" evidence="10">
    <location>
        <position position="121"/>
    </location>
    <ligand>
        <name>4-amino-2-methyl-5-(diphosphooxymethyl)pyrimidine</name>
        <dbReference type="ChEBI" id="CHEBI:57841"/>
    </ligand>
</feature>
<feature type="binding site" evidence="10">
    <location>
        <position position="102"/>
    </location>
    <ligand>
        <name>Mg(2+)</name>
        <dbReference type="ChEBI" id="CHEBI:18420"/>
    </ligand>
</feature>
<feature type="binding site" evidence="10">
    <location>
        <position position="151"/>
    </location>
    <ligand>
        <name>4-amino-2-methyl-5-(diphosphooxymethyl)pyrimidine</name>
        <dbReference type="ChEBI" id="CHEBI:57841"/>
    </ligand>
</feature>
<keyword evidence="3 10" id="KW-0808">Transferase</keyword>
<dbReference type="RefSeq" id="WP_070851882.1">
    <property type="nucleotide sequence ID" value="NZ_JASOMP010000005.1"/>
</dbReference>
<name>A0AAW9SVC6_CORAY</name>
<evidence type="ECO:0000256" key="5">
    <source>
        <dbReference type="ARBA" id="ARBA00022842"/>
    </source>
</evidence>
<feature type="binding site" evidence="10">
    <location>
        <begin position="148"/>
        <end position="150"/>
    </location>
    <ligand>
        <name>2-[(2R,5Z)-2-carboxy-4-methylthiazol-5(2H)-ylidene]ethyl phosphate</name>
        <dbReference type="ChEBI" id="CHEBI:62899"/>
    </ligand>
</feature>
<dbReference type="EMBL" id="JASOOY020000031">
    <property type="protein sequence ID" value="MEO3717786.1"/>
    <property type="molecule type" value="Genomic_DNA"/>
</dbReference>
<dbReference type="InterPro" id="IPR036206">
    <property type="entry name" value="ThiamineP_synth_sf"/>
</dbReference>
<comment type="caution">
    <text evidence="12">The sequence shown here is derived from an EMBL/GenBank/DDBJ whole genome shotgun (WGS) entry which is preliminary data.</text>
</comment>
<feature type="binding site" evidence="10">
    <location>
        <position position="208"/>
    </location>
    <ligand>
        <name>2-[(2R,5Z)-2-carboxy-4-methylthiazol-5(2H)-ylidene]ethyl phosphate</name>
        <dbReference type="ChEBI" id="CHEBI:62899"/>
    </ligand>
</feature>
<evidence type="ECO:0000256" key="3">
    <source>
        <dbReference type="ARBA" id="ARBA00022679"/>
    </source>
</evidence>
<evidence type="ECO:0000259" key="11">
    <source>
        <dbReference type="Pfam" id="PF02581"/>
    </source>
</evidence>
<sequence>MNASSAATRTTRRALLADARLYLCTDSRASRGDLREFLHACYEGGTDIIQLRDKKVDTRDEIAAVEILAEVAAEHGKLFAVNDRADIAALTGADILHVGQEDLTTEQARQIVGPEVLIGRSNRNLDMFAASLADDGIDYAVIGPVYATPTKPDRQPVGVEMVHEAAALVRRVRAQGSAESHQDSVADIVRPHDRGASDPVKPWWAIGGINAETAGEVIAAGAERIVVVRALTEAENPEEAARALRAVVAGGR</sequence>
<evidence type="ECO:0000256" key="9">
    <source>
        <dbReference type="ARBA" id="ARBA00047883"/>
    </source>
</evidence>
<evidence type="ECO:0000256" key="1">
    <source>
        <dbReference type="ARBA" id="ARBA00003814"/>
    </source>
</evidence>
<feature type="binding site" evidence="10">
    <location>
        <position position="83"/>
    </location>
    <ligand>
        <name>Mg(2+)</name>
        <dbReference type="ChEBI" id="CHEBI:18420"/>
    </ligand>
</feature>
<dbReference type="InterPro" id="IPR022998">
    <property type="entry name" value="ThiamineP_synth_TenI"/>
</dbReference>
<dbReference type="CDD" id="cd00564">
    <property type="entry name" value="TMP_TenI"/>
    <property type="match status" value="1"/>
</dbReference>
<dbReference type="GO" id="GO:0005737">
    <property type="term" value="C:cytoplasm"/>
    <property type="evidence" value="ECO:0007669"/>
    <property type="project" value="TreeGrafter"/>
</dbReference>
<dbReference type="HAMAP" id="MF_00097">
    <property type="entry name" value="TMP_synthase"/>
    <property type="match status" value="1"/>
</dbReference>
<reference evidence="12" key="2">
    <citation type="submission" date="2024-05" db="EMBL/GenBank/DDBJ databases">
        <authorList>
            <person name="Wolfe A."/>
        </authorList>
    </citation>
    <scope>NUCLEOTIDE SEQUENCE</scope>
    <source>
        <strain evidence="12">UMB1064</strain>
    </source>
</reference>
<feature type="domain" description="Thiamine phosphate synthase/TenI" evidence="11">
    <location>
        <begin position="21"/>
        <end position="231"/>
    </location>
</feature>
<evidence type="ECO:0000256" key="6">
    <source>
        <dbReference type="ARBA" id="ARBA00022977"/>
    </source>
</evidence>
<comment type="function">
    <text evidence="1 10">Condenses 4-methyl-5-(beta-hydroxyethyl)thiazole monophosphate (THZ-P) and 2-methyl-4-amino-5-hydroxymethyl pyrimidine pyrophosphate (HMP-PP) to form thiamine monophosphate (TMP).</text>
</comment>
<dbReference type="GO" id="GO:0009228">
    <property type="term" value="P:thiamine biosynthetic process"/>
    <property type="evidence" value="ECO:0007669"/>
    <property type="project" value="UniProtKB-KW"/>
</dbReference>
<comment type="catalytic activity">
    <reaction evidence="9 10">
        <text>2-[(2R,5Z)-2-carboxy-4-methylthiazol-5(2H)-ylidene]ethyl phosphate + 4-amino-2-methyl-5-(diphosphooxymethyl)pyrimidine + 2 H(+) = thiamine phosphate + CO2 + diphosphate</text>
        <dbReference type="Rhea" id="RHEA:47844"/>
        <dbReference type="ChEBI" id="CHEBI:15378"/>
        <dbReference type="ChEBI" id="CHEBI:16526"/>
        <dbReference type="ChEBI" id="CHEBI:33019"/>
        <dbReference type="ChEBI" id="CHEBI:37575"/>
        <dbReference type="ChEBI" id="CHEBI:57841"/>
        <dbReference type="ChEBI" id="CHEBI:62899"/>
        <dbReference type="EC" id="2.5.1.3"/>
    </reaction>
</comment>
<dbReference type="AlphaFoldDB" id="A0AAW9SVC6"/>
<dbReference type="GO" id="GO:0009229">
    <property type="term" value="P:thiamine diphosphate biosynthetic process"/>
    <property type="evidence" value="ECO:0007669"/>
    <property type="project" value="UniProtKB-UniRule"/>
</dbReference>
<comment type="caution">
    <text evidence="10">Lacks conserved residue(s) required for the propagation of feature annotation.</text>
</comment>
<comment type="pathway">
    <text evidence="2 10">Cofactor biosynthesis; thiamine diphosphate biosynthesis; thiamine phosphate from 4-amino-2-methyl-5-diphosphomethylpyrimidine and 4-methyl-5-(2-phosphoethyl)-thiazole: step 1/1.</text>
</comment>
<organism evidence="12 13">
    <name type="scientific">Corynebacterium amycolatum</name>
    <dbReference type="NCBI Taxonomy" id="43765"/>
    <lineage>
        <taxon>Bacteria</taxon>
        <taxon>Bacillati</taxon>
        <taxon>Actinomycetota</taxon>
        <taxon>Actinomycetes</taxon>
        <taxon>Mycobacteriales</taxon>
        <taxon>Corynebacteriaceae</taxon>
        <taxon>Corynebacterium</taxon>
    </lineage>
</organism>